<dbReference type="RefSeq" id="WP_035207123.1">
    <property type="nucleotide sequence ID" value="NZ_JNVC02000005.1"/>
</dbReference>
<evidence type="ECO:0000313" key="1">
    <source>
        <dbReference type="EMBL" id="KEZ51679.1"/>
    </source>
</evidence>
<protein>
    <recommendedName>
        <fullName evidence="3">Spore coat-associated protein N</fullName>
    </recommendedName>
</protein>
<reference evidence="1 2" key="1">
    <citation type="journal article" date="2005" name="Int. J. Syst. Evol. Microbiol.">
        <title>Bacillus cibi sp. nov., isolated from jeotgal, a traditional Korean fermented seafood.</title>
        <authorList>
            <person name="Yoon J.H."/>
            <person name="Lee C.H."/>
            <person name="Oh T.K."/>
        </authorList>
    </citation>
    <scope>NUCLEOTIDE SEQUENCE [LARGE SCALE GENOMIC DNA]</scope>
    <source>
        <strain evidence="1 2">DSM 16189</strain>
    </source>
</reference>
<dbReference type="AlphaFoldDB" id="A0A084GWG7"/>
<proteinExistence type="predicted"/>
<name>A0A084GWG7_METID</name>
<dbReference type="STRING" id="246786.GS18_0211175"/>
<accession>A0A084GWG7</accession>
<evidence type="ECO:0000313" key="2">
    <source>
        <dbReference type="Proteomes" id="UP000028549"/>
    </source>
</evidence>
<organism evidence="1 2">
    <name type="scientific">Metabacillus indicus</name>
    <name type="common">Bacillus indicus</name>
    <dbReference type="NCBI Taxonomy" id="246786"/>
    <lineage>
        <taxon>Bacteria</taxon>
        <taxon>Bacillati</taxon>
        <taxon>Bacillota</taxon>
        <taxon>Bacilli</taxon>
        <taxon>Bacillales</taxon>
        <taxon>Bacillaceae</taxon>
        <taxon>Metabacillus</taxon>
    </lineage>
</organism>
<comment type="caution">
    <text evidence="1">The sequence shown here is derived from an EMBL/GenBank/DDBJ whole genome shotgun (WGS) entry which is preliminary data.</text>
</comment>
<dbReference type="EMBL" id="JNVC02000005">
    <property type="protein sequence ID" value="KEZ51679.1"/>
    <property type="molecule type" value="Genomic_DNA"/>
</dbReference>
<keyword evidence="2" id="KW-1185">Reference proteome</keyword>
<sequence>MKNISVLKKAMFGTALAGALVVGAGYGTYSWFSAESSATGKIVNGTLELNGGTDVQLKQKVVKDNKLAPSQLVFGDWITLDNTGNLETVLKATYSQQIKENLDPSAYKVGYIALKYKVKPNKEKIVAQEERLESILDGTTNIKQGKSSSSASESFEMTEGLIPTGELQKAAKSSSELINIGEGDFWNLKENEYIDVIFGVKLDENAGNEYQGATYTSEFKVEAKQTDDGAKFGSETSK</sequence>
<dbReference type="OrthoDB" id="2450678at2"/>
<evidence type="ECO:0008006" key="3">
    <source>
        <dbReference type="Google" id="ProtNLM"/>
    </source>
</evidence>
<gene>
    <name evidence="1" type="ORF">GS18_0211175</name>
</gene>
<dbReference type="Proteomes" id="UP000028549">
    <property type="component" value="Unassembled WGS sequence"/>
</dbReference>